<reference evidence="2" key="1">
    <citation type="journal article" date="2020" name="Nature">
        <title>Giant virus diversity and host interactions through global metagenomics.</title>
        <authorList>
            <person name="Schulz F."/>
            <person name="Roux S."/>
            <person name="Paez-Espino D."/>
            <person name="Jungbluth S."/>
            <person name="Walsh D.A."/>
            <person name="Denef V.J."/>
            <person name="McMahon K.D."/>
            <person name="Konstantinidis K.T."/>
            <person name="Eloe-Fadrosh E.A."/>
            <person name="Kyrpides N.C."/>
            <person name="Woyke T."/>
        </authorList>
    </citation>
    <scope>NUCLEOTIDE SEQUENCE</scope>
    <source>
        <strain evidence="2">GVMAG-M-3300009068-24</strain>
    </source>
</reference>
<dbReference type="EMBL" id="MN738884">
    <property type="protein sequence ID" value="QHT29873.1"/>
    <property type="molecule type" value="Genomic_DNA"/>
</dbReference>
<protein>
    <submittedName>
        <fullName evidence="2">Uncharacterized protein</fullName>
    </submittedName>
</protein>
<keyword evidence="1" id="KW-0472">Membrane</keyword>
<evidence type="ECO:0000313" key="2">
    <source>
        <dbReference type="EMBL" id="QHT29873.1"/>
    </source>
</evidence>
<feature type="transmembrane region" description="Helical" evidence="1">
    <location>
        <begin position="562"/>
        <end position="581"/>
    </location>
</feature>
<accession>A0A6C0EN21</accession>
<feature type="transmembrane region" description="Helical" evidence="1">
    <location>
        <begin position="587"/>
        <end position="607"/>
    </location>
</feature>
<dbReference type="AlphaFoldDB" id="A0A6C0EN21"/>
<name>A0A6C0EN21_9ZZZZ</name>
<organism evidence="2">
    <name type="scientific">viral metagenome</name>
    <dbReference type="NCBI Taxonomy" id="1070528"/>
    <lineage>
        <taxon>unclassified sequences</taxon>
        <taxon>metagenomes</taxon>
        <taxon>organismal metagenomes</taxon>
    </lineage>
</organism>
<evidence type="ECO:0000256" key="1">
    <source>
        <dbReference type="SAM" id="Phobius"/>
    </source>
</evidence>
<feature type="transmembrane region" description="Helical" evidence="1">
    <location>
        <begin position="500"/>
        <end position="524"/>
    </location>
</feature>
<proteinExistence type="predicted"/>
<sequence>MEPALFVMVDSGRPRPQAAGGIRTHYYPMACHESKRGDTITYNYQGRVNDPNIVYHPERTSHHGKLVLNYQAQELTLCPTAASMAAFPFLAGGGAGGASGALVITHRPLTNGPVLYSCFMLSPAPQGSMVQESTQLQQLQQLFQANDSMKRAYQSKPCYVSMDDYVIGPPRLLETEHDGQPCMVLYYPGTIPVLPRILPAAAKAKAKAAVEGFTEGATALSNMISLDTNGNPHGYGATTTQCASTGSGQTPPDLSNLPRVRSSYSGNPVQQVAGATVSSDPRCKVFDMALQANISNRAALQDFVNEIFQYRKDNDGLNPYLGLSNQDCYQSYVDTFWGGEQNFLNYLLQLGVILHPQYNYWNAAMVGNGFDPASIAYNLDGMCYDSATVAFNTGRAQAVGYDFLKQIYTVGVADVSYGINQLYSGVQKFGTGVLNVVTGGNASGHCPSPTVGPSMMLQVPILDSPDVTYQECTMIPADESEQELVYLTSQQQVLVPNNSLVGMIFYFIVFLIIYFGTPFLYFFVMCTVLKHGFNYSGTATFTEYLRKPQNFLGLGKVRGISLLFNILYWLTVLIVWSATLIPGADAVSLNSVVILMVIGWAIGYIGVKNNPPPETCFY</sequence>
<keyword evidence="1" id="KW-1133">Transmembrane helix</keyword>
<keyword evidence="1" id="KW-0812">Transmembrane</keyword>